<dbReference type="EMBL" id="CP053381">
    <property type="protein sequence ID" value="QTP53923.1"/>
    <property type="molecule type" value="Genomic_DNA"/>
</dbReference>
<accession>A0ABX7W4J9</accession>
<keyword evidence="4" id="KW-1185">Reference proteome</keyword>
<organism evidence="3 4">
    <name type="scientific">Billgrantia sulfidoxydans</name>
    <dbReference type="NCBI Taxonomy" id="2733484"/>
    <lineage>
        <taxon>Bacteria</taxon>
        <taxon>Pseudomonadati</taxon>
        <taxon>Pseudomonadota</taxon>
        <taxon>Gammaproteobacteria</taxon>
        <taxon>Oceanospirillales</taxon>
        <taxon>Halomonadaceae</taxon>
        <taxon>Billgrantia</taxon>
    </lineage>
</organism>
<keyword evidence="1" id="KW-0732">Signal</keyword>
<dbReference type="Proteomes" id="UP000671868">
    <property type="component" value="Chromosome"/>
</dbReference>
<feature type="signal peptide" evidence="1">
    <location>
        <begin position="1"/>
        <end position="39"/>
    </location>
</feature>
<dbReference type="RefSeq" id="WP_209538544.1">
    <property type="nucleotide sequence ID" value="NZ_CP053381.1"/>
</dbReference>
<feature type="domain" description="Pilus formation protein N-terminal" evidence="2">
    <location>
        <begin position="48"/>
        <end position="91"/>
    </location>
</feature>
<proteinExistence type="predicted"/>
<evidence type="ECO:0000313" key="4">
    <source>
        <dbReference type="Proteomes" id="UP000671868"/>
    </source>
</evidence>
<evidence type="ECO:0000256" key="1">
    <source>
        <dbReference type="SAM" id="SignalP"/>
    </source>
</evidence>
<reference evidence="3 4" key="1">
    <citation type="journal article" date="2021" name="Front. Microbiol.">
        <title>Aerobic Denitrification and Heterotrophic Sulfur Oxidation in the Genus Halomonas Revealed by Six Novel Species Characterizations and Genome-Based Analysis.</title>
        <authorList>
            <person name="Wang L."/>
            <person name="Shao Z."/>
        </authorList>
    </citation>
    <scope>NUCLEOTIDE SEQUENCE [LARGE SCALE GENOMIC DNA]</scope>
    <source>
        <strain evidence="3 4">MCCC 1A11059</strain>
    </source>
</reference>
<name>A0ABX7W4J9_9GAMM</name>
<dbReference type="Pfam" id="PF13629">
    <property type="entry name" value="T2SS-T3SS_pil_N"/>
    <property type="match status" value="1"/>
</dbReference>
<evidence type="ECO:0000259" key="2">
    <source>
        <dbReference type="Pfam" id="PF13629"/>
    </source>
</evidence>
<dbReference type="InterPro" id="IPR032789">
    <property type="entry name" value="T2SS-T3SS_pil_N"/>
</dbReference>
<protein>
    <recommendedName>
        <fullName evidence="2">Pilus formation protein N-terminal domain-containing protein</fullName>
    </recommendedName>
</protein>
<sequence>MAARPSILPPSFGPVRFRYLACCLTTLLSWLVLAASAYAQNVDPGGEQGLTLETGQGRILRFGEPAESVFVADPEIADVQIVSPGVIYLLGPGRYPT</sequence>
<feature type="chain" id="PRO_5045344436" description="Pilus formation protein N-terminal domain-containing protein" evidence="1">
    <location>
        <begin position="40"/>
        <end position="97"/>
    </location>
</feature>
<evidence type="ECO:0000313" key="3">
    <source>
        <dbReference type="EMBL" id="QTP53923.1"/>
    </source>
</evidence>
<gene>
    <name evidence="3" type="ORF">HNO51_04010</name>
</gene>